<organism evidence="2 3">
    <name type="scientific">Taxus chinensis</name>
    <name type="common">Chinese yew</name>
    <name type="synonym">Taxus wallichiana var. chinensis</name>
    <dbReference type="NCBI Taxonomy" id="29808"/>
    <lineage>
        <taxon>Eukaryota</taxon>
        <taxon>Viridiplantae</taxon>
        <taxon>Streptophyta</taxon>
        <taxon>Embryophyta</taxon>
        <taxon>Tracheophyta</taxon>
        <taxon>Spermatophyta</taxon>
        <taxon>Pinopsida</taxon>
        <taxon>Pinidae</taxon>
        <taxon>Conifers II</taxon>
        <taxon>Cupressales</taxon>
        <taxon>Taxaceae</taxon>
        <taxon>Taxus</taxon>
    </lineage>
</organism>
<dbReference type="SUPFAM" id="SSF52200">
    <property type="entry name" value="Toll/Interleukin receptor TIR domain"/>
    <property type="match status" value="1"/>
</dbReference>
<feature type="domain" description="TIR" evidence="1">
    <location>
        <begin position="23"/>
        <end position="96"/>
    </location>
</feature>
<dbReference type="OMA" id="FIESPWC"/>
<reference evidence="2 3" key="1">
    <citation type="journal article" date="2021" name="Nat. Plants">
        <title>The Taxus genome provides insights into paclitaxel biosynthesis.</title>
        <authorList>
            <person name="Xiong X."/>
            <person name="Gou J."/>
            <person name="Liao Q."/>
            <person name="Li Y."/>
            <person name="Zhou Q."/>
            <person name="Bi G."/>
            <person name="Li C."/>
            <person name="Du R."/>
            <person name="Wang X."/>
            <person name="Sun T."/>
            <person name="Guo L."/>
            <person name="Liang H."/>
            <person name="Lu P."/>
            <person name="Wu Y."/>
            <person name="Zhang Z."/>
            <person name="Ro D.K."/>
            <person name="Shang Y."/>
            <person name="Huang S."/>
            <person name="Yan J."/>
        </authorList>
    </citation>
    <scope>NUCLEOTIDE SEQUENCE [LARGE SCALE GENOMIC DNA]</scope>
    <source>
        <strain evidence="2">Ta-2019</strain>
    </source>
</reference>
<keyword evidence="3" id="KW-1185">Reference proteome</keyword>
<dbReference type="Proteomes" id="UP000824469">
    <property type="component" value="Unassembled WGS sequence"/>
</dbReference>
<feature type="non-terminal residue" evidence="2">
    <location>
        <position position="101"/>
    </location>
</feature>
<dbReference type="EMBL" id="JAHRHJ020003813">
    <property type="protein sequence ID" value="KAH9290278.1"/>
    <property type="molecule type" value="Genomic_DNA"/>
</dbReference>
<dbReference type="Gene3D" id="3.40.50.10140">
    <property type="entry name" value="Toll/interleukin-1 receptor homology (TIR) domain"/>
    <property type="match status" value="1"/>
</dbReference>
<sequence>RCPSVFRTFSSPRSFQEVMKCAQFIESPWCLAELVLMLQSQARIIPLFNDVQPGVLRHIEKGVYAEAFTDYEKKGRHLEKLQEWKEALQSVSFITGEEFHG</sequence>
<protein>
    <recommendedName>
        <fullName evidence="1">TIR domain-containing protein</fullName>
    </recommendedName>
</protein>
<feature type="non-terminal residue" evidence="2">
    <location>
        <position position="1"/>
    </location>
</feature>
<comment type="caution">
    <text evidence="2">The sequence shown here is derived from an EMBL/GenBank/DDBJ whole genome shotgun (WGS) entry which is preliminary data.</text>
</comment>
<evidence type="ECO:0000259" key="1">
    <source>
        <dbReference type="Pfam" id="PF01582"/>
    </source>
</evidence>
<dbReference type="InterPro" id="IPR000157">
    <property type="entry name" value="TIR_dom"/>
</dbReference>
<gene>
    <name evidence="2" type="ORF">KI387_034395</name>
</gene>
<dbReference type="Pfam" id="PF01582">
    <property type="entry name" value="TIR"/>
    <property type="match status" value="1"/>
</dbReference>
<evidence type="ECO:0000313" key="3">
    <source>
        <dbReference type="Proteomes" id="UP000824469"/>
    </source>
</evidence>
<dbReference type="InterPro" id="IPR035897">
    <property type="entry name" value="Toll_tir_struct_dom_sf"/>
</dbReference>
<dbReference type="GO" id="GO:0007165">
    <property type="term" value="P:signal transduction"/>
    <property type="evidence" value="ECO:0007669"/>
    <property type="project" value="InterPro"/>
</dbReference>
<name>A0AA38C0M7_TAXCH</name>
<proteinExistence type="predicted"/>
<evidence type="ECO:0000313" key="2">
    <source>
        <dbReference type="EMBL" id="KAH9290278.1"/>
    </source>
</evidence>
<accession>A0AA38C0M7</accession>
<dbReference type="AlphaFoldDB" id="A0AA38C0M7"/>